<feature type="domain" description="RNA polymerase sigma factor 70 region 4 type 2" evidence="6">
    <location>
        <begin position="125"/>
        <end position="175"/>
    </location>
</feature>
<dbReference type="Pfam" id="PF08281">
    <property type="entry name" value="Sigma70_r4_2"/>
    <property type="match status" value="1"/>
</dbReference>
<evidence type="ECO:0000259" key="6">
    <source>
        <dbReference type="Pfam" id="PF08281"/>
    </source>
</evidence>
<dbReference type="Pfam" id="PF04542">
    <property type="entry name" value="Sigma70_r2"/>
    <property type="match status" value="1"/>
</dbReference>
<dbReference type="Gene3D" id="1.10.1740.10">
    <property type="match status" value="1"/>
</dbReference>
<evidence type="ECO:0000313" key="7">
    <source>
        <dbReference type="EMBL" id="MDR6536586.1"/>
    </source>
</evidence>
<dbReference type="InterPro" id="IPR007627">
    <property type="entry name" value="RNA_pol_sigma70_r2"/>
</dbReference>
<dbReference type="InterPro" id="IPR013325">
    <property type="entry name" value="RNA_pol_sigma_r2"/>
</dbReference>
<keyword evidence="2" id="KW-0805">Transcription regulation</keyword>
<dbReference type="InterPro" id="IPR036388">
    <property type="entry name" value="WH-like_DNA-bd_sf"/>
</dbReference>
<evidence type="ECO:0000256" key="2">
    <source>
        <dbReference type="ARBA" id="ARBA00023015"/>
    </source>
</evidence>
<evidence type="ECO:0000256" key="3">
    <source>
        <dbReference type="ARBA" id="ARBA00023082"/>
    </source>
</evidence>
<comment type="caution">
    <text evidence="7">The sequence shown here is derived from an EMBL/GenBank/DDBJ whole genome shotgun (WGS) entry which is preliminary data.</text>
</comment>
<evidence type="ECO:0000256" key="4">
    <source>
        <dbReference type="ARBA" id="ARBA00023163"/>
    </source>
</evidence>
<dbReference type="EMBL" id="JAVDRF010000004">
    <property type="protein sequence ID" value="MDR6536586.1"/>
    <property type="molecule type" value="Genomic_DNA"/>
</dbReference>
<keyword evidence="8" id="KW-1185">Reference proteome</keyword>
<evidence type="ECO:0000259" key="5">
    <source>
        <dbReference type="Pfam" id="PF04542"/>
    </source>
</evidence>
<name>A0ABU1NDT7_9BURK</name>
<dbReference type="InterPro" id="IPR013324">
    <property type="entry name" value="RNA_pol_sigma_r3/r4-like"/>
</dbReference>
<evidence type="ECO:0000256" key="1">
    <source>
        <dbReference type="ARBA" id="ARBA00010641"/>
    </source>
</evidence>
<dbReference type="SUPFAM" id="SSF88946">
    <property type="entry name" value="Sigma2 domain of RNA polymerase sigma factors"/>
    <property type="match status" value="1"/>
</dbReference>
<dbReference type="InterPro" id="IPR013249">
    <property type="entry name" value="RNA_pol_sigma70_r4_t2"/>
</dbReference>
<sequence>MDNDEVNQLLVRIGREDQAAFRQLYKAFSQRVFAYVLNMLSDHARAEEVLVDTLYEVWRHPERFRGDSQFSTWLIGIARRKALMVYRARRPDEVHGDLEDIADTTASDTPDGFAELAGKQRREGVQHCMGKLSEEHRECLHLVFYEGMGLAEVAEIQNCPEGTVKTRLFHARQKIKKCLQSLLRSEGTAADAKGALAS</sequence>
<dbReference type="InterPro" id="IPR039425">
    <property type="entry name" value="RNA_pol_sigma-70-like"/>
</dbReference>
<keyword evidence="3" id="KW-0731">Sigma factor</keyword>
<reference evidence="7 8" key="1">
    <citation type="submission" date="2023-07" db="EMBL/GenBank/DDBJ databases">
        <title>Sorghum-associated microbial communities from plants grown in Nebraska, USA.</title>
        <authorList>
            <person name="Schachtman D."/>
        </authorList>
    </citation>
    <scope>NUCLEOTIDE SEQUENCE [LARGE SCALE GENOMIC DNA]</scope>
    <source>
        <strain evidence="7 8">DS1781</strain>
    </source>
</reference>
<dbReference type="InterPro" id="IPR014284">
    <property type="entry name" value="RNA_pol_sigma-70_dom"/>
</dbReference>
<organism evidence="7 8">
    <name type="scientific">Variovorax soli</name>
    <dbReference type="NCBI Taxonomy" id="376815"/>
    <lineage>
        <taxon>Bacteria</taxon>
        <taxon>Pseudomonadati</taxon>
        <taxon>Pseudomonadota</taxon>
        <taxon>Betaproteobacteria</taxon>
        <taxon>Burkholderiales</taxon>
        <taxon>Comamonadaceae</taxon>
        <taxon>Variovorax</taxon>
    </lineage>
</organism>
<dbReference type="NCBIfam" id="TIGR02937">
    <property type="entry name" value="sigma70-ECF"/>
    <property type="match status" value="1"/>
</dbReference>
<gene>
    <name evidence="7" type="ORF">J2739_002359</name>
</gene>
<dbReference type="Gene3D" id="1.10.10.10">
    <property type="entry name" value="Winged helix-like DNA-binding domain superfamily/Winged helix DNA-binding domain"/>
    <property type="match status" value="1"/>
</dbReference>
<accession>A0ABU1NDT7</accession>
<dbReference type="PANTHER" id="PTHR43133:SF32">
    <property type="entry name" value="BLR3042 PROTEIN"/>
    <property type="match status" value="1"/>
</dbReference>
<keyword evidence="4" id="KW-0804">Transcription</keyword>
<dbReference type="PANTHER" id="PTHR43133">
    <property type="entry name" value="RNA POLYMERASE ECF-TYPE SIGMA FACTO"/>
    <property type="match status" value="1"/>
</dbReference>
<protein>
    <submittedName>
        <fullName evidence="7">RNA polymerase sigma-70 factor (ECF subfamily)</fullName>
    </submittedName>
</protein>
<proteinExistence type="inferred from homology"/>
<comment type="similarity">
    <text evidence="1">Belongs to the sigma-70 factor family. ECF subfamily.</text>
</comment>
<dbReference type="RefSeq" id="WP_309901735.1">
    <property type="nucleotide sequence ID" value="NZ_JAVDRF010000004.1"/>
</dbReference>
<dbReference type="SUPFAM" id="SSF88659">
    <property type="entry name" value="Sigma3 and sigma4 domains of RNA polymerase sigma factors"/>
    <property type="match status" value="1"/>
</dbReference>
<dbReference type="Proteomes" id="UP001184230">
    <property type="component" value="Unassembled WGS sequence"/>
</dbReference>
<feature type="domain" description="RNA polymerase sigma-70 region 2" evidence="5">
    <location>
        <begin position="24"/>
        <end position="90"/>
    </location>
</feature>
<evidence type="ECO:0000313" key="8">
    <source>
        <dbReference type="Proteomes" id="UP001184230"/>
    </source>
</evidence>
<dbReference type="CDD" id="cd06171">
    <property type="entry name" value="Sigma70_r4"/>
    <property type="match status" value="1"/>
</dbReference>